<dbReference type="Pfam" id="PF12790">
    <property type="entry name" value="T6SS-SciN"/>
    <property type="match status" value="1"/>
</dbReference>
<evidence type="ECO:0000313" key="2">
    <source>
        <dbReference type="Proteomes" id="UP000094025"/>
    </source>
</evidence>
<evidence type="ECO:0000313" key="1">
    <source>
        <dbReference type="EMBL" id="OAP34585.1"/>
    </source>
</evidence>
<reference evidence="1 2" key="1">
    <citation type="journal article" date="2016" name="Int. J. Syst. Evol. Microbiol.">
        <title>Ensifer glycinis sp. nov., an novel rhizobial species associated with Glycine spp.</title>
        <authorList>
            <person name="Yan H."/>
            <person name="Yan J."/>
            <person name="Sui X.H."/>
            <person name="Wang E.T."/>
            <person name="Chen W.X."/>
            <person name="Zhang X.X."/>
            <person name="Chen W.F."/>
        </authorList>
    </citation>
    <scope>NUCLEOTIDE SEQUENCE [LARGE SCALE GENOMIC DNA]</scope>
    <source>
        <strain evidence="1 2">CCBAU 23380</strain>
    </source>
</reference>
<dbReference type="InterPro" id="IPR017734">
    <property type="entry name" value="T6SS_SciN"/>
</dbReference>
<dbReference type="AlphaFoldDB" id="A0A178XJ11"/>
<dbReference type="NCBIfam" id="TIGR03352">
    <property type="entry name" value="VI_chp_3"/>
    <property type="match status" value="1"/>
</dbReference>
<dbReference type="Gene3D" id="2.60.40.4150">
    <property type="entry name" value="Type VI secretion system, lipoprotein SciN"/>
    <property type="match status" value="1"/>
</dbReference>
<protein>
    <submittedName>
        <fullName evidence="1">Type VI secretion protein</fullName>
    </submittedName>
</protein>
<gene>
    <name evidence="1" type="ORF">AU381_25005</name>
</gene>
<dbReference type="InterPro" id="IPR038706">
    <property type="entry name" value="Type_VI_SciN-like_sf"/>
</dbReference>
<sequence length="152" mass="15656">MLHRRDFLVVIGATGLISGCMSGPPKSSNVTVAAVGQAGMNLAADGGERPVTLLILRLKDIGKFNAADSFALQDPATALGADLVGSDQLTIAPGKTASKTVAFPPEATYLGVVALFREPGGRTWRRTAPIKPESSVTAKVVLNRGGMTLALA</sequence>
<proteinExistence type="predicted"/>
<dbReference type="PROSITE" id="PS51257">
    <property type="entry name" value="PROKAR_LIPOPROTEIN"/>
    <property type="match status" value="1"/>
</dbReference>
<dbReference type="Proteomes" id="UP000094025">
    <property type="component" value="Unassembled WGS sequence"/>
</dbReference>
<dbReference type="STRING" id="1472378.AU381_25005"/>
<dbReference type="RefSeq" id="WP_064244768.1">
    <property type="nucleotide sequence ID" value="NZ_LPUX01000068.1"/>
</dbReference>
<accession>A0A178XJ11</accession>
<comment type="caution">
    <text evidence="1">The sequence shown here is derived from an EMBL/GenBank/DDBJ whole genome shotgun (WGS) entry which is preliminary data.</text>
</comment>
<name>A0A178XJ11_9HYPH</name>
<organism evidence="1 2">
    <name type="scientific">Sinorhizobium glycinis</name>
    <dbReference type="NCBI Taxonomy" id="1472378"/>
    <lineage>
        <taxon>Bacteria</taxon>
        <taxon>Pseudomonadati</taxon>
        <taxon>Pseudomonadota</taxon>
        <taxon>Alphaproteobacteria</taxon>
        <taxon>Hyphomicrobiales</taxon>
        <taxon>Rhizobiaceae</taxon>
        <taxon>Sinorhizobium/Ensifer group</taxon>
        <taxon>Sinorhizobium</taxon>
    </lineage>
</organism>
<keyword evidence="2" id="KW-1185">Reference proteome</keyword>
<dbReference type="PANTHER" id="PTHR37625">
    <property type="entry name" value="OUTER MEMBRANE LIPOPROTEIN-RELATED"/>
    <property type="match status" value="1"/>
</dbReference>
<dbReference type="PANTHER" id="PTHR37625:SF4">
    <property type="entry name" value="OUTER MEMBRANE LIPOPROTEIN"/>
    <property type="match status" value="1"/>
</dbReference>
<dbReference type="OrthoDB" id="7724415at2"/>
<dbReference type="EMBL" id="LPUX01000068">
    <property type="protein sequence ID" value="OAP34585.1"/>
    <property type="molecule type" value="Genomic_DNA"/>
</dbReference>